<organism evidence="1">
    <name type="scientific">Klebsiella pneumoniae</name>
    <dbReference type="NCBI Taxonomy" id="573"/>
    <lineage>
        <taxon>Bacteria</taxon>
        <taxon>Pseudomonadati</taxon>
        <taxon>Pseudomonadota</taxon>
        <taxon>Gammaproteobacteria</taxon>
        <taxon>Enterobacterales</taxon>
        <taxon>Enterobacteriaceae</taxon>
        <taxon>Klebsiella/Raoultella group</taxon>
        <taxon>Klebsiella</taxon>
        <taxon>Klebsiella pneumoniae complex</taxon>
    </lineage>
</organism>
<protein>
    <submittedName>
        <fullName evidence="1">Uncharacterized protein</fullName>
    </submittedName>
</protein>
<proteinExistence type="predicted"/>
<sequence length="60" mass="6665">MSGVYFESKRHGDISCTHVKIGGVEAMMKQVGDRKVIKSQGRGNVRQVKAIVRALHKTIQ</sequence>
<gene>
    <name evidence="1" type="ORF">GJD85_05475</name>
</gene>
<dbReference type="RefSeq" id="WP_047680685.1">
    <property type="nucleotide sequence ID" value="NZ_BIHT01000009.1"/>
</dbReference>
<reference evidence="1" key="1">
    <citation type="journal article" date="2019" name="PLoS ONE">
        <title>Whole genome sequencing snapshot of multi-drug resistant Klebsiella pneumoniae strains from hospitals and receiving wastewater treatment plants in Southern Romania.</title>
        <authorList>
            <person name="Paraschiv S."/>
            <person name="Surleac M."/>
            <person name="Czobor Barbu I."/>
            <person name="Popa L.I."/>
            <person name="Gheorghe I."/>
            <person name="Otelea D."/>
            <person name="Chifiriuc M.C."/>
        </authorList>
    </citation>
    <scope>NUCLEOTIDE SEQUENCE</scope>
    <source>
        <strain evidence="1">RADAR41</strain>
    </source>
</reference>
<dbReference type="EMBL" id="WMIM01000003">
    <property type="protein sequence ID" value="MTF89668.1"/>
    <property type="molecule type" value="Genomic_DNA"/>
</dbReference>
<dbReference type="AlphaFoldDB" id="A0A6G2BN68"/>
<evidence type="ECO:0000313" key="1">
    <source>
        <dbReference type="EMBL" id="MTF89668.1"/>
    </source>
</evidence>
<name>A0A6G2BN68_KLEPN</name>
<accession>A0A6G2BN68</accession>
<comment type="caution">
    <text evidence="1">The sequence shown here is derived from an EMBL/GenBank/DDBJ whole genome shotgun (WGS) entry which is preliminary data.</text>
</comment>